<dbReference type="Pfam" id="PF14759">
    <property type="entry name" value="Reductase_C"/>
    <property type="match status" value="1"/>
</dbReference>
<keyword evidence="9" id="KW-1185">Reference proteome</keyword>
<sequence length="438" mass="45994">MSPFRTSRSDVAVGPDRVGGSEASTPRSVAVVGASHAAVHLADRLRAVGYTGDLTLISHEKHLPYQRPPLSKAMLKGEASADSVLLRDPAYYSDNGIDLRIGTDVVGVTRTDGRYTLEMIRENRGETLSVDRLVLATGARARTLELPGANHPDVLVLREMDDAHQLLARVAHGPVAVIGGGFIGLEVAATARALGVDVTVIEAGDRLLARAVGPSTAETLLTAHRAMATAVELGAMPVEIVADGGRLVGVRLEDGRMVPAATVLVGIGASPRTELADQLGLDTDGGVVVDGKCLASDGHTVAIGDCTVHVSETGRRFRLESVDNATEQATVAASVITGAEVPPRGAPWFWSDQGDQKLQIVGLIGGHTTVLVRVDPERPRRRVALYFADDALVAAECLNSPADFVALRSALGRGYRPSADILADTSVPLKKLLAPVRT</sequence>
<keyword evidence="3" id="KW-0274">FAD</keyword>
<comment type="cofactor">
    <cofactor evidence="1">
        <name>FAD</name>
        <dbReference type="ChEBI" id="CHEBI:57692"/>
    </cofactor>
</comment>
<keyword evidence="2" id="KW-0285">Flavoprotein</keyword>
<evidence type="ECO:0000256" key="4">
    <source>
        <dbReference type="ARBA" id="ARBA00023002"/>
    </source>
</evidence>
<evidence type="ECO:0000313" key="9">
    <source>
        <dbReference type="Proteomes" id="UP000194632"/>
    </source>
</evidence>
<evidence type="ECO:0000259" key="6">
    <source>
        <dbReference type="Pfam" id="PF07992"/>
    </source>
</evidence>
<dbReference type="InterPro" id="IPR028202">
    <property type="entry name" value="Reductase_C"/>
</dbReference>
<dbReference type="SUPFAM" id="SSF55424">
    <property type="entry name" value="FAD/NAD-linked reductases, dimerisation (C-terminal) domain"/>
    <property type="match status" value="1"/>
</dbReference>
<dbReference type="PANTHER" id="PTHR43557">
    <property type="entry name" value="APOPTOSIS-INDUCING FACTOR 1"/>
    <property type="match status" value="1"/>
</dbReference>
<dbReference type="SUPFAM" id="SSF51905">
    <property type="entry name" value="FAD/NAD(P)-binding domain"/>
    <property type="match status" value="2"/>
</dbReference>
<name>A0A243QFL0_9ACTN</name>
<dbReference type="OrthoDB" id="3568330at2"/>
<dbReference type="GO" id="GO:0005737">
    <property type="term" value="C:cytoplasm"/>
    <property type="evidence" value="ECO:0007669"/>
    <property type="project" value="TreeGrafter"/>
</dbReference>
<proteinExistence type="predicted"/>
<feature type="region of interest" description="Disordered" evidence="5">
    <location>
        <begin position="1"/>
        <end position="25"/>
    </location>
</feature>
<dbReference type="AlphaFoldDB" id="A0A243QFL0"/>
<feature type="domain" description="FAD/NAD(P)-binding" evidence="6">
    <location>
        <begin position="28"/>
        <end position="329"/>
    </location>
</feature>
<dbReference type="PRINTS" id="PR00411">
    <property type="entry name" value="PNDRDTASEI"/>
</dbReference>
<gene>
    <name evidence="8" type="ORF">CA982_02105</name>
</gene>
<dbReference type="InterPro" id="IPR036188">
    <property type="entry name" value="FAD/NAD-bd_sf"/>
</dbReference>
<dbReference type="Gene3D" id="3.50.50.60">
    <property type="entry name" value="FAD/NAD(P)-binding domain"/>
    <property type="match status" value="2"/>
</dbReference>
<dbReference type="Pfam" id="PF07992">
    <property type="entry name" value="Pyr_redox_2"/>
    <property type="match status" value="1"/>
</dbReference>
<dbReference type="Proteomes" id="UP000194632">
    <property type="component" value="Unassembled WGS sequence"/>
</dbReference>
<reference evidence="8 9" key="1">
    <citation type="submission" date="2017-05" db="EMBL/GenBank/DDBJ databases">
        <title>Biotechnological potential of actinobacteria isolated from South African environments.</title>
        <authorList>
            <person name="Le Roes-Hill M."/>
            <person name="Prins A."/>
            <person name="Durrell K.A."/>
        </authorList>
    </citation>
    <scope>NUCLEOTIDE SEQUENCE [LARGE SCALE GENOMIC DNA]</scope>
    <source>
        <strain evidence="8">BS2</strain>
    </source>
</reference>
<evidence type="ECO:0000256" key="5">
    <source>
        <dbReference type="SAM" id="MobiDB-lite"/>
    </source>
</evidence>
<dbReference type="PRINTS" id="PR00368">
    <property type="entry name" value="FADPNR"/>
</dbReference>
<dbReference type="InterPro" id="IPR023753">
    <property type="entry name" value="FAD/NAD-binding_dom"/>
</dbReference>
<dbReference type="PANTHER" id="PTHR43557:SF2">
    <property type="entry name" value="RIESKE DOMAIN-CONTAINING PROTEIN-RELATED"/>
    <property type="match status" value="1"/>
</dbReference>
<evidence type="ECO:0000256" key="3">
    <source>
        <dbReference type="ARBA" id="ARBA00022827"/>
    </source>
</evidence>
<feature type="domain" description="Reductase C-terminal" evidence="7">
    <location>
        <begin position="348"/>
        <end position="433"/>
    </location>
</feature>
<dbReference type="STRING" id="417102.CA982_02105"/>
<evidence type="ECO:0000256" key="1">
    <source>
        <dbReference type="ARBA" id="ARBA00001974"/>
    </source>
</evidence>
<dbReference type="Gene3D" id="3.30.390.30">
    <property type="match status" value="1"/>
</dbReference>
<dbReference type="InterPro" id="IPR016156">
    <property type="entry name" value="FAD/NAD-linked_Rdtase_dimer_sf"/>
</dbReference>
<evidence type="ECO:0000256" key="2">
    <source>
        <dbReference type="ARBA" id="ARBA00022630"/>
    </source>
</evidence>
<accession>A0A243QFL0</accession>
<dbReference type="GO" id="GO:0016651">
    <property type="term" value="F:oxidoreductase activity, acting on NAD(P)H"/>
    <property type="evidence" value="ECO:0007669"/>
    <property type="project" value="TreeGrafter"/>
</dbReference>
<evidence type="ECO:0000313" key="8">
    <source>
        <dbReference type="EMBL" id="OUC80549.1"/>
    </source>
</evidence>
<organism evidence="8 9">
    <name type="scientific">Gordonia lacunae</name>
    <dbReference type="NCBI Taxonomy" id="417102"/>
    <lineage>
        <taxon>Bacteria</taxon>
        <taxon>Bacillati</taxon>
        <taxon>Actinomycetota</taxon>
        <taxon>Actinomycetes</taxon>
        <taxon>Mycobacteriales</taxon>
        <taxon>Gordoniaceae</taxon>
        <taxon>Gordonia</taxon>
    </lineage>
</organism>
<keyword evidence="4" id="KW-0560">Oxidoreductase</keyword>
<comment type="caution">
    <text evidence="8">The sequence shown here is derived from an EMBL/GenBank/DDBJ whole genome shotgun (WGS) entry which is preliminary data.</text>
</comment>
<dbReference type="EMBL" id="NGFO01000002">
    <property type="protein sequence ID" value="OUC80549.1"/>
    <property type="molecule type" value="Genomic_DNA"/>
</dbReference>
<dbReference type="InterPro" id="IPR050446">
    <property type="entry name" value="FAD-oxidoreductase/Apoptosis"/>
</dbReference>
<protein>
    <submittedName>
        <fullName evidence="8">Ferredoxin reductase</fullName>
    </submittedName>
</protein>
<evidence type="ECO:0000259" key="7">
    <source>
        <dbReference type="Pfam" id="PF14759"/>
    </source>
</evidence>